<organism evidence="14 15">
    <name type="scientific">Hyaloperonospora brassicae</name>
    <name type="common">Brassica downy mildew</name>
    <name type="synonym">Peronospora brassicae</name>
    <dbReference type="NCBI Taxonomy" id="162125"/>
    <lineage>
        <taxon>Eukaryota</taxon>
        <taxon>Sar</taxon>
        <taxon>Stramenopiles</taxon>
        <taxon>Oomycota</taxon>
        <taxon>Peronosporomycetes</taxon>
        <taxon>Peronosporales</taxon>
        <taxon>Peronosporaceae</taxon>
        <taxon>Hyaloperonospora</taxon>
    </lineage>
</organism>
<dbReference type="Pfam" id="PF03083">
    <property type="entry name" value="MtN3_slv"/>
    <property type="match status" value="2"/>
</dbReference>
<dbReference type="PANTHER" id="PTHR10791">
    <property type="entry name" value="RAG1-ACTIVATING PROTEIN 1"/>
    <property type="match status" value="1"/>
</dbReference>
<feature type="transmembrane region" description="Helical" evidence="13">
    <location>
        <begin position="99"/>
        <end position="116"/>
    </location>
</feature>
<evidence type="ECO:0000256" key="7">
    <source>
        <dbReference type="ARBA" id="ARBA00022597"/>
    </source>
</evidence>
<evidence type="ECO:0000256" key="5">
    <source>
        <dbReference type="ARBA" id="ARBA00022448"/>
    </source>
</evidence>
<proteinExistence type="inferred from homology"/>
<dbReference type="Proteomes" id="UP001162031">
    <property type="component" value="Unassembled WGS sequence"/>
</dbReference>
<evidence type="ECO:0000256" key="6">
    <source>
        <dbReference type="ARBA" id="ARBA00022475"/>
    </source>
</evidence>
<dbReference type="InterPro" id="IPR047664">
    <property type="entry name" value="SWEET"/>
</dbReference>
<dbReference type="GO" id="GO:0051119">
    <property type="term" value="F:sugar transmembrane transporter activity"/>
    <property type="evidence" value="ECO:0007669"/>
    <property type="project" value="InterPro"/>
</dbReference>
<evidence type="ECO:0000256" key="11">
    <source>
        <dbReference type="ARBA" id="ARBA00023034"/>
    </source>
</evidence>
<comment type="caution">
    <text evidence="14">The sequence shown here is derived from an EMBL/GenBank/DDBJ whole genome shotgun (WGS) entry which is preliminary data.</text>
</comment>
<dbReference type="InterPro" id="IPR004316">
    <property type="entry name" value="SWEET_rpt"/>
</dbReference>
<keyword evidence="10 13" id="KW-1133">Transmembrane helix</keyword>
<keyword evidence="9" id="KW-0677">Repeat</keyword>
<dbReference type="EMBL" id="CANTFL010000561">
    <property type="protein sequence ID" value="CAI5724603.1"/>
    <property type="molecule type" value="Genomic_DNA"/>
</dbReference>
<keyword evidence="11" id="KW-0333">Golgi apparatus</keyword>
<evidence type="ECO:0000256" key="9">
    <source>
        <dbReference type="ARBA" id="ARBA00022737"/>
    </source>
</evidence>
<dbReference type="GO" id="GO:0000139">
    <property type="term" value="C:Golgi membrane"/>
    <property type="evidence" value="ECO:0007669"/>
    <property type="project" value="UniProtKB-SubCell"/>
</dbReference>
<dbReference type="PANTHER" id="PTHR10791:SF30">
    <property type="entry name" value="SUGAR TRANSPORTER SWEET1"/>
    <property type="match status" value="1"/>
</dbReference>
<evidence type="ECO:0000256" key="2">
    <source>
        <dbReference type="ARBA" id="ARBA00004653"/>
    </source>
</evidence>
<keyword evidence="7" id="KW-0762">Sugar transport</keyword>
<keyword evidence="15" id="KW-1185">Reference proteome</keyword>
<reference evidence="14" key="1">
    <citation type="submission" date="2022-12" db="EMBL/GenBank/DDBJ databases">
        <authorList>
            <person name="Webb A."/>
        </authorList>
    </citation>
    <scope>NUCLEOTIDE SEQUENCE</scope>
    <source>
        <strain evidence="14">Hp1</strain>
    </source>
</reference>
<evidence type="ECO:0000256" key="3">
    <source>
        <dbReference type="ARBA" id="ARBA00007809"/>
    </source>
</evidence>
<feature type="transmembrane region" description="Helical" evidence="13">
    <location>
        <begin position="190"/>
        <end position="212"/>
    </location>
</feature>
<evidence type="ECO:0000313" key="15">
    <source>
        <dbReference type="Proteomes" id="UP001162031"/>
    </source>
</evidence>
<evidence type="ECO:0000313" key="14">
    <source>
        <dbReference type="EMBL" id="CAI5724603.1"/>
    </source>
</evidence>
<feature type="transmembrane region" description="Helical" evidence="13">
    <location>
        <begin position="128"/>
        <end position="152"/>
    </location>
</feature>
<dbReference type="GO" id="GO:0005886">
    <property type="term" value="C:plasma membrane"/>
    <property type="evidence" value="ECO:0007669"/>
    <property type="project" value="UniProtKB-SubCell"/>
</dbReference>
<dbReference type="FunFam" id="1.20.1280.290:FF:000004">
    <property type="entry name" value="Sugar transporter SWEET"/>
    <property type="match status" value="1"/>
</dbReference>
<protein>
    <recommendedName>
        <fullName evidence="4">Sugar transporter SWEET1</fullName>
    </recommendedName>
</protein>
<feature type="transmembrane region" description="Helical" evidence="13">
    <location>
        <begin position="40"/>
        <end position="58"/>
    </location>
</feature>
<evidence type="ECO:0000256" key="8">
    <source>
        <dbReference type="ARBA" id="ARBA00022692"/>
    </source>
</evidence>
<evidence type="ECO:0000256" key="12">
    <source>
        <dbReference type="ARBA" id="ARBA00023136"/>
    </source>
</evidence>
<feature type="transmembrane region" description="Helical" evidence="13">
    <location>
        <begin position="164"/>
        <end position="184"/>
    </location>
</feature>
<dbReference type="Gene3D" id="1.20.1280.290">
    <property type="match status" value="2"/>
</dbReference>
<dbReference type="AlphaFoldDB" id="A0AAV0TQJ7"/>
<name>A0AAV0TQJ7_HYABA</name>
<keyword evidence="12 13" id="KW-0472">Membrane</keyword>
<comment type="similarity">
    <text evidence="3">Belongs to the SWEET sugar transporter family.</text>
</comment>
<evidence type="ECO:0000256" key="4">
    <source>
        <dbReference type="ARBA" id="ARBA00021741"/>
    </source>
</evidence>
<evidence type="ECO:0000256" key="10">
    <source>
        <dbReference type="ARBA" id="ARBA00022989"/>
    </source>
</evidence>
<keyword evidence="6" id="KW-1003">Cell membrane</keyword>
<accession>A0AAV0TQJ7</accession>
<gene>
    <name evidence="14" type="ORF">HBR001_LOCUS3400</name>
</gene>
<evidence type="ECO:0000256" key="13">
    <source>
        <dbReference type="SAM" id="Phobius"/>
    </source>
</evidence>
<feature type="transmembrane region" description="Helical" evidence="13">
    <location>
        <begin position="12"/>
        <end position="33"/>
    </location>
</feature>
<dbReference type="FunFam" id="1.20.1280.290:FF:000007">
    <property type="entry name" value="Bidirectional sugar transporter SWEET7"/>
    <property type="match status" value="1"/>
</dbReference>
<keyword evidence="5" id="KW-0813">Transport</keyword>
<feature type="transmembrane region" description="Helical" evidence="13">
    <location>
        <begin position="64"/>
        <end position="87"/>
    </location>
</feature>
<comment type="subcellular location">
    <subcellularLocation>
        <location evidence="1">Cell membrane</location>
        <topology evidence="1">Multi-pass membrane protein</topology>
    </subcellularLocation>
    <subcellularLocation>
        <location evidence="2">Golgi apparatus membrane</location>
        <topology evidence="2">Multi-pass membrane protein</topology>
    </subcellularLocation>
</comment>
<evidence type="ECO:0000256" key="1">
    <source>
        <dbReference type="ARBA" id="ARBA00004651"/>
    </source>
</evidence>
<sequence>MPLSFEDVMRVATTVSTLCMCISSLSTVIRFHLRRNVGDAAVLPYVTLWVSSHMWMLYGCVIGNIFPVFVTYAIGDTLSVVFLAVYIRWTANRRAAIKTCAIALLWIVAVTTYVVLCKTEVLQQSQQTLSLVMGIIGTSCSLVLYASPLAAIKVVLQTRSSAPLPFALILAGTINNLMWVVYGATVPDLFMVIPSAVSAGIGFIQLALCGVFHPSRSAAGDIVTSVLPCESPNGELPKCRYSIMESATPLPVAYKRQEKMEVAV</sequence>
<keyword evidence="8 13" id="KW-0812">Transmembrane</keyword>